<evidence type="ECO:0000256" key="14">
    <source>
        <dbReference type="PROSITE-ProRule" id="PRU01360"/>
    </source>
</evidence>
<evidence type="ECO:0000256" key="9">
    <source>
        <dbReference type="ARBA" id="ARBA00023065"/>
    </source>
</evidence>
<dbReference type="SUPFAM" id="SSF56935">
    <property type="entry name" value="Porins"/>
    <property type="match status" value="1"/>
</dbReference>
<name>A0A4Y3HXT7_9VIBR</name>
<dbReference type="InterPro" id="IPR000531">
    <property type="entry name" value="Beta-barrel_TonB"/>
</dbReference>
<evidence type="ECO:0000313" key="21">
    <source>
        <dbReference type="EMBL" id="GEA51993.1"/>
    </source>
</evidence>
<dbReference type="NCBIfam" id="TIGR01783">
    <property type="entry name" value="TonB-siderophor"/>
    <property type="match status" value="1"/>
</dbReference>
<dbReference type="GO" id="GO:0038023">
    <property type="term" value="F:signaling receptor activity"/>
    <property type="evidence" value="ECO:0007669"/>
    <property type="project" value="InterPro"/>
</dbReference>
<dbReference type="InterPro" id="IPR037066">
    <property type="entry name" value="Plug_dom_sf"/>
</dbReference>
<evidence type="ECO:0000256" key="13">
    <source>
        <dbReference type="ARBA" id="ARBA00023237"/>
    </source>
</evidence>
<evidence type="ECO:0000313" key="22">
    <source>
        <dbReference type="Proteomes" id="UP000318717"/>
    </source>
</evidence>
<dbReference type="PROSITE" id="PS01156">
    <property type="entry name" value="TONB_DEPENDENT_REC_2"/>
    <property type="match status" value="1"/>
</dbReference>
<evidence type="ECO:0000256" key="11">
    <source>
        <dbReference type="ARBA" id="ARBA00023136"/>
    </source>
</evidence>
<evidence type="ECO:0000256" key="7">
    <source>
        <dbReference type="ARBA" id="ARBA00022729"/>
    </source>
</evidence>
<dbReference type="InterPro" id="IPR012910">
    <property type="entry name" value="Plug_dom"/>
</dbReference>
<evidence type="ECO:0000256" key="16">
    <source>
        <dbReference type="PROSITE-ProRule" id="PRU10144"/>
    </source>
</evidence>
<proteinExistence type="inferred from homology"/>
<reference evidence="21 22" key="1">
    <citation type="submission" date="2019-06" db="EMBL/GenBank/DDBJ databases">
        <title>Whole genome shotgun sequence of Vibrio inusitatus NBRC 102082.</title>
        <authorList>
            <person name="Hosoyama A."/>
            <person name="Uohara A."/>
            <person name="Ohji S."/>
            <person name="Ichikawa N."/>
        </authorList>
    </citation>
    <scope>NUCLEOTIDE SEQUENCE [LARGE SCALE GENOMIC DNA]</scope>
    <source>
        <strain evidence="21 22">NBRC 102082</strain>
    </source>
</reference>
<keyword evidence="9" id="KW-0406">Ion transport</keyword>
<dbReference type="RefSeq" id="WP_141346455.1">
    <property type="nucleotide sequence ID" value="NZ_BJLF01000014.1"/>
</dbReference>
<dbReference type="Pfam" id="PF07715">
    <property type="entry name" value="Plug"/>
    <property type="match status" value="1"/>
</dbReference>
<comment type="caution">
    <text evidence="21">The sequence shown here is derived from an EMBL/GenBank/DDBJ whole genome shotgun (WGS) entry which is preliminary data.</text>
</comment>
<evidence type="ECO:0000259" key="19">
    <source>
        <dbReference type="Pfam" id="PF00593"/>
    </source>
</evidence>
<dbReference type="InterPro" id="IPR039426">
    <property type="entry name" value="TonB-dep_rcpt-like"/>
</dbReference>
<dbReference type="InterPro" id="IPR036942">
    <property type="entry name" value="Beta-barrel_TonB_sf"/>
</dbReference>
<feature type="chain" id="PRO_5021265409" evidence="18">
    <location>
        <begin position="28"/>
        <end position="707"/>
    </location>
</feature>
<feature type="short sequence motif" description="TonB C-terminal box" evidence="16">
    <location>
        <begin position="690"/>
        <end position="707"/>
    </location>
</feature>
<dbReference type="PANTHER" id="PTHR32552">
    <property type="entry name" value="FERRICHROME IRON RECEPTOR-RELATED"/>
    <property type="match status" value="1"/>
</dbReference>
<sequence>MLTQTFKPNLIALSVIAGMLSSTSVSAKTEQTQDIETISVLGKTYRNTATKTSLEPEETPQAINVIDSEDLEAHGVKTLNQALRYTPGVVAEQRGGSVSMYDTFRIRGFDVSTNYYDGLSLPASYGFLQPQIDPIAVQQVEVFKGPTSVLYGSMAPGGMVNMIAKSPQTESSTDVGVATGSRNLMEASIDSTGQIGTSDFSYRFIGLARKQDSQVDSIEEERYVIAPSVDWQVSDNTLINFNLYYQNDPSLGLDSSLPAVGMFIDSPQGSTSPSTFVGADDWSKFEREVLMVGYKINHDFGNGWNFLQNARYIDASTYREDTYYTQVDTMTGDLNDMTAYSIDQDHKGFFIDNQLSKTFMTGDVEHNALFGFDYQRQKGSMLDTTYYDKTYVVNIFNPNNDYIDRNNLGTGTEFDNSIELEQIGVYLQDQIRINNLVLIAGGRYDNYTSDETSYGTDFEADHSNFSYRVGGLYELGNGFSPYLSYATSFEPAAGTDSSGNSFDPQIGKQFEVGLKYLSMDMSKQFTMSYFHIIKEDSLLPDANNYPFKIQVGEIVSQGVEFEGTWYATDSLDITTAYAYTDAEVTEDVNPDLVGTTPIYVPTHAASVWANYFFYDGALSGTRASAGVRYMGEMEVNAENTQGKVPDYIVADLSFGYDLSYLSESMTDATANLVVTNLFDEDTYTCYDINNCWYGAERTVELNFNYNF</sequence>
<dbReference type="FunFam" id="2.170.130.10:FF:000001">
    <property type="entry name" value="Catecholate siderophore TonB-dependent receptor"/>
    <property type="match status" value="1"/>
</dbReference>
<dbReference type="PANTHER" id="PTHR32552:SF68">
    <property type="entry name" value="FERRICHROME OUTER MEMBRANE TRANSPORTER_PHAGE RECEPTOR"/>
    <property type="match status" value="1"/>
</dbReference>
<evidence type="ECO:0000259" key="20">
    <source>
        <dbReference type="Pfam" id="PF07715"/>
    </source>
</evidence>
<dbReference type="Pfam" id="PF00593">
    <property type="entry name" value="TonB_dep_Rec_b-barrel"/>
    <property type="match status" value="1"/>
</dbReference>
<keyword evidence="5" id="KW-0410">Iron transport</keyword>
<keyword evidence="3 14" id="KW-0813">Transport</keyword>
<evidence type="ECO:0000256" key="1">
    <source>
        <dbReference type="ARBA" id="ARBA00004571"/>
    </source>
</evidence>
<keyword evidence="6 14" id="KW-0812">Transmembrane</keyword>
<feature type="short sequence motif" description="TonB box" evidence="15">
    <location>
        <begin position="37"/>
        <end position="43"/>
    </location>
</feature>
<dbReference type="GO" id="GO:0015891">
    <property type="term" value="P:siderophore transport"/>
    <property type="evidence" value="ECO:0007669"/>
    <property type="project" value="InterPro"/>
</dbReference>
<dbReference type="PROSITE" id="PS00430">
    <property type="entry name" value="TONB_DEPENDENT_REC_1"/>
    <property type="match status" value="1"/>
</dbReference>
<dbReference type="Proteomes" id="UP000318717">
    <property type="component" value="Unassembled WGS sequence"/>
</dbReference>
<comment type="subcellular location">
    <subcellularLocation>
        <location evidence="1 14">Cell outer membrane</location>
        <topology evidence="1 14">Multi-pass membrane protein</topology>
    </subcellularLocation>
</comment>
<evidence type="ECO:0000256" key="17">
    <source>
        <dbReference type="RuleBase" id="RU003357"/>
    </source>
</evidence>
<dbReference type="GO" id="GO:0009279">
    <property type="term" value="C:cell outer membrane"/>
    <property type="evidence" value="ECO:0007669"/>
    <property type="project" value="UniProtKB-SubCell"/>
</dbReference>
<keyword evidence="12" id="KW-0675">Receptor</keyword>
<organism evidence="21 22">
    <name type="scientific">Vibrio inusitatus NBRC 102082</name>
    <dbReference type="NCBI Taxonomy" id="1219070"/>
    <lineage>
        <taxon>Bacteria</taxon>
        <taxon>Pseudomonadati</taxon>
        <taxon>Pseudomonadota</taxon>
        <taxon>Gammaproteobacteria</taxon>
        <taxon>Vibrionales</taxon>
        <taxon>Vibrionaceae</taxon>
        <taxon>Vibrio</taxon>
    </lineage>
</organism>
<evidence type="ECO:0000256" key="10">
    <source>
        <dbReference type="ARBA" id="ARBA00023077"/>
    </source>
</evidence>
<evidence type="ECO:0000256" key="4">
    <source>
        <dbReference type="ARBA" id="ARBA00022452"/>
    </source>
</evidence>
<dbReference type="Gene3D" id="2.40.170.20">
    <property type="entry name" value="TonB-dependent receptor, beta-barrel domain"/>
    <property type="match status" value="1"/>
</dbReference>
<evidence type="ECO:0000256" key="6">
    <source>
        <dbReference type="ARBA" id="ARBA00022692"/>
    </source>
</evidence>
<feature type="domain" description="TonB-dependent receptor-like beta-barrel" evidence="19">
    <location>
        <begin position="231"/>
        <end position="677"/>
    </location>
</feature>
<feature type="domain" description="TonB-dependent receptor plug" evidence="20">
    <location>
        <begin position="57"/>
        <end position="158"/>
    </location>
</feature>
<dbReference type="Gene3D" id="2.170.130.10">
    <property type="entry name" value="TonB-dependent receptor, plug domain"/>
    <property type="match status" value="1"/>
</dbReference>
<dbReference type="CDD" id="cd01347">
    <property type="entry name" value="ligand_gated_channel"/>
    <property type="match status" value="1"/>
</dbReference>
<keyword evidence="13 14" id="KW-0998">Cell outer membrane</keyword>
<evidence type="ECO:0000256" key="8">
    <source>
        <dbReference type="ARBA" id="ARBA00023004"/>
    </source>
</evidence>
<dbReference type="AlphaFoldDB" id="A0A4Y3HXT7"/>
<keyword evidence="8" id="KW-0408">Iron</keyword>
<dbReference type="InterPro" id="IPR010917">
    <property type="entry name" value="TonB_rcpt_CS"/>
</dbReference>
<accession>A0A4Y3HXT7</accession>
<protein>
    <submittedName>
        <fullName evidence="21">Ligand-gated channel protein</fullName>
    </submittedName>
</protein>
<gene>
    <name evidence="21" type="primary">fhuA</name>
    <name evidence="21" type="ORF">VIN01S_27970</name>
</gene>
<evidence type="ECO:0000256" key="12">
    <source>
        <dbReference type="ARBA" id="ARBA00023170"/>
    </source>
</evidence>
<evidence type="ECO:0000256" key="5">
    <source>
        <dbReference type="ARBA" id="ARBA00022496"/>
    </source>
</evidence>
<keyword evidence="7 18" id="KW-0732">Signal</keyword>
<evidence type="ECO:0000256" key="18">
    <source>
        <dbReference type="SAM" id="SignalP"/>
    </source>
</evidence>
<dbReference type="PROSITE" id="PS52016">
    <property type="entry name" value="TONB_DEPENDENT_REC_3"/>
    <property type="match status" value="1"/>
</dbReference>
<dbReference type="InterPro" id="IPR010105">
    <property type="entry name" value="TonB_sidphr_rcpt"/>
</dbReference>
<feature type="signal peptide" evidence="18">
    <location>
        <begin position="1"/>
        <end position="27"/>
    </location>
</feature>
<evidence type="ECO:0000256" key="2">
    <source>
        <dbReference type="ARBA" id="ARBA00009810"/>
    </source>
</evidence>
<dbReference type="EMBL" id="BJLF01000014">
    <property type="protein sequence ID" value="GEA51993.1"/>
    <property type="molecule type" value="Genomic_DNA"/>
</dbReference>
<keyword evidence="22" id="KW-1185">Reference proteome</keyword>
<dbReference type="GO" id="GO:0015344">
    <property type="term" value="F:siderophore uptake transmembrane transporter activity"/>
    <property type="evidence" value="ECO:0007669"/>
    <property type="project" value="TreeGrafter"/>
</dbReference>
<evidence type="ECO:0000256" key="3">
    <source>
        <dbReference type="ARBA" id="ARBA00022448"/>
    </source>
</evidence>
<keyword evidence="10 15" id="KW-0798">TonB box</keyword>
<dbReference type="InterPro" id="IPR010916">
    <property type="entry name" value="TonB_box_CS"/>
</dbReference>
<dbReference type="OrthoDB" id="127311at2"/>
<keyword evidence="4 14" id="KW-1134">Transmembrane beta strand</keyword>
<keyword evidence="11 14" id="KW-0472">Membrane</keyword>
<evidence type="ECO:0000256" key="15">
    <source>
        <dbReference type="PROSITE-ProRule" id="PRU10143"/>
    </source>
</evidence>
<comment type="similarity">
    <text evidence="2 14 17">Belongs to the TonB-dependent receptor family.</text>
</comment>